<dbReference type="AlphaFoldDB" id="A0AAV7P098"/>
<accession>A0AAV7P098</accession>
<dbReference type="GO" id="GO:0044325">
    <property type="term" value="F:transmembrane transporter binding"/>
    <property type="evidence" value="ECO:0007669"/>
    <property type="project" value="TreeGrafter"/>
</dbReference>
<feature type="domain" description="Peptidase M60" evidence="1">
    <location>
        <begin position="260"/>
        <end position="469"/>
    </location>
</feature>
<sequence length="469" mass="51570">MDKRASKKVPWGTGTLRGATQGHQQTSILGAWDCRGWAVEEMEAGSTTEGSESGLCCTILVQRHGIDFIQDLRSLLAGVTDLHIENEAVPSQLLVHGLLAFPVALDDSHQSFLAAAYYGKGRVVVATHERQLNTPYLKTFLLNAISWLDAGRQGKIGIESSLKGLNDLLNENKVPSGISDLIPSLSVYCCQSYSDSEVRKIHKFVAEGGGLLIGGKAWWWAHQHPGQYAAAEYPGNKILNTFGISILGKFLKAGTYKPMKPEDVTQVYHFRRALSRFLQDNSGKDTVPSPSPWLQKLGQDCTEFVKLSPGGSSAVSSIHQMLKNLLHHTKVPTVSKDKPIQNNSNESVLIQLATSLHDRYTDLSDVILTIDAKNEGETTESAWRNTVRNYSAPLAEFATENIILTVPAENARLVENPGALMSKWDEMMIAVAELASISFHFSRPERIVADVQISNGKYCSLTLTDRWPV</sequence>
<dbReference type="InterPro" id="IPR031161">
    <property type="entry name" value="Peptidase_M60_dom"/>
</dbReference>
<reference evidence="2" key="1">
    <citation type="journal article" date="2022" name="bioRxiv">
        <title>Sequencing and chromosome-scale assembly of the giantPleurodeles waltlgenome.</title>
        <authorList>
            <person name="Brown T."/>
            <person name="Elewa A."/>
            <person name="Iarovenko S."/>
            <person name="Subramanian E."/>
            <person name="Araus A.J."/>
            <person name="Petzold A."/>
            <person name="Susuki M."/>
            <person name="Suzuki K.-i.T."/>
            <person name="Hayashi T."/>
            <person name="Toyoda A."/>
            <person name="Oliveira C."/>
            <person name="Osipova E."/>
            <person name="Leigh N.D."/>
            <person name="Simon A."/>
            <person name="Yun M.H."/>
        </authorList>
    </citation>
    <scope>NUCLEOTIDE SEQUENCE</scope>
    <source>
        <strain evidence="2">20211129_DDA</strain>
        <tissue evidence="2">Liver</tissue>
    </source>
</reference>
<dbReference type="InterPro" id="IPR051244">
    <property type="entry name" value="TCAF"/>
</dbReference>
<dbReference type="Gene3D" id="3.40.390.80">
    <property type="entry name" value="Peptidase M60, enhancin-like domain 2"/>
    <property type="match status" value="1"/>
</dbReference>
<dbReference type="PANTHER" id="PTHR15730:SF5">
    <property type="entry name" value="SI:CH211-210B2.2-RELATED"/>
    <property type="match status" value="1"/>
</dbReference>
<dbReference type="EMBL" id="JANPWB010000012">
    <property type="protein sequence ID" value="KAJ1121169.1"/>
    <property type="molecule type" value="Genomic_DNA"/>
</dbReference>
<dbReference type="Pfam" id="PF13402">
    <property type="entry name" value="Peptidase_M60"/>
    <property type="match status" value="1"/>
</dbReference>
<comment type="caution">
    <text evidence="2">The sequence shown here is derived from an EMBL/GenBank/DDBJ whole genome shotgun (WGS) entry which is preliminary data.</text>
</comment>
<evidence type="ECO:0000259" key="1">
    <source>
        <dbReference type="PROSITE" id="PS51723"/>
    </source>
</evidence>
<evidence type="ECO:0000313" key="3">
    <source>
        <dbReference type="Proteomes" id="UP001066276"/>
    </source>
</evidence>
<name>A0AAV7P098_PLEWA</name>
<dbReference type="GO" id="GO:0005886">
    <property type="term" value="C:plasma membrane"/>
    <property type="evidence" value="ECO:0007669"/>
    <property type="project" value="TreeGrafter"/>
</dbReference>
<dbReference type="GO" id="GO:0090314">
    <property type="term" value="P:positive regulation of protein targeting to membrane"/>
    <property type="evidence" value="ECO:0007669"/>
    <property type="project" value="TreeGrafter"/>
</dbReference>
<dbReference type="EMBL" id="JANPWB010000012">
    <property type="protein sequence ID" value="KAJ1121168.1"/>
    <property type="molecule type" value="Genomic_DNA"/>
</dbReference>
<dbReference type="PANTHER" id="PTHR15730">
    <property type="entry name" value="EXPERIMENTAL AUTOIMMUNE PROSTATITIS ANTIGEN 2-RELATED"/>
    <property type="match status" value="1"/>
</dbReference>
<proteinExistence type="predicted"/>
<evidence type="ECO:0000313" key="2">
    <source>
        <dbReference type="EMBL" id="KAJ1121169.1"/>
    </source>
</evidence>
<dbReference type="PROSITE" id="PS51723">
    <property type="entry name" value="PEPTIDASE_M60"/>
    <property type="match status" value="1"/>
</dbReference>
<organism evidence="2 3">
    <name type="scientific">Pleurodeles waltl</name>
    <name type="common">Iberian ribbed newt</name>
    <dbReference type="NCBI Taxonomy" id="8319"/>
    <lineage>
        <taxon>Eukaryota</taxon>
        <taxon>Metazoa</taxon>
        <taxon>Chordata</taxon>
        <taxon>Craniata</taxon>
        <taxon>Vertebrata</taxon>
        <taxon>Euteleostomi</taxon>
        <taxon>Amphibia</taxon>
        <taxon>Batrachia</taxon>
        <taxon>Caudata</taxon>
        <taxon>Salamandroidea</taxon>
        <taxon>Salamandridae</taxon>
        <taxon>Pleurodelinae</taxon>
        <taxon>Pleurodeles</taxon>
    </lineage>
</organism>
<protein>
    <recommendedName>
        <fullName evidence="1">Peptidase M60 domain-containing protein</fullName>
    </recommendedName>
</protein>
<keyword evidence="3" id="KW-1185">Reference proteome</keyword>
<gene>
    <name evidence="2" type="ORF">NDU88_009292</name>
</gene>
<dbReference type="Proteomes" id="UP001066276">
    <property type="component" value="Chromosome 8"/>
</dbReference>